<evidence type="ECO:0000313" key="2">
    <source>
        <dbReference type="Proteomes" id="UP000012085"/>
    </source>
</evidence>
<dbReference type="Proteomes" id="UP000012085">
    <property type="component" value="Unassembled WGS sequence"/>
</dbReference>
<dbReference type="RefSeq" id="WP_003397362.1">
    <property type="nucleotide sequence ID" value="NZ_APCD01000009.1"/>
</dbReference>
<dbReference type="EMBL" id="APCD01000009">
    <property type="protein sequence ID" value="EMT45873.1"/>
    <property type="molecule type" value="Genomic_DNA"/>
</dbReference>
<dbReference type="AlphaFoldDB" id="M8CWH9"/>
<reference evidence="1 2" key="2">
    <citation type="journal article" date="2015" name="Genome Announc.">
        <title>Genome Sequence of Anoxybacillus flavithermus Strain AK1, a Thermophile Isolated from a Hot Spring in Saudi Arabia.</title>
        <authorList>
            <person name="Khalil A."/>
            <person name="Sivakumar N."/>
            <person name="Qarawi S."/>
        </authorList>
    </citation>
    <scope>NUCLEOTIDE SEQUENCE [LARGE SCALE GENOMIC DNA]</scope>
    <source>
        <strain evidence="1 2">AK1</strain>
    </source>
</reference>
<dbReference type="PATRIC" id="fig|1297581.3.peg.1654"/>
<dbReference type="Pfam" id="PF02348">
    <property type="entry name" value="CTP_transf_3"/>
    <property type="match status" value="1"/>
</dbReference>
<evidence type="ECO:0000313" key="1">
    <source>
        <dbReference type="EMBL" id="EMT45873.1"/>
    </source>
</evidence>
<dbReference type="Gene3D" id="3.90.550.10">
    <property type="entry name" value="Spore Coat Polysaccharide Biosynthesis Protein SpsA, Chain A"/>
    <property type="match status" value="1"/>
</dbReference>
<dbReference type="PANTHER" id="PTHR21485">
    <property type="entry name" value="HAD SUPERFAMILY MEMBERS CMAS AND KDSC"/>
    <property type="match status" value="1"/>
</dbReference>
<dbReference type="SUPFAM" id="SSF53448">
    <property type="entry name" value="Nucleotide-diphospho-sugar transferases"/>
    <property type="match status" value="1"/>
</dbReference>
<dbReference type="GO" id="GO:0008781">
    <property type="term" value="F:N-acylneuraminate cytidylyltransferase activity"/>
    <property type="evidence" value="ECO:0007669"/>
    <property type="project" value="TreeGrafter"/>
</dbReference>
<keyword evidence="1" id="KW-0808">Transferase</keyword>
<organism evidence="1 2">
    <name type="scientific">Anoxybacillus flavithermus AK1</name>
    <dbReference type="NCBI Taxonomy" id="1297581"/>
    <lineage>
        <taxon>Bacteria</taxon>
        <taxon>Bacillati</taxon>
        <taxon>Bacillota</taxon>
        <taxon>Bacilli</taxon>
        <taxon>Bacillales</taxon>
        <taxon>Anoxybacillaceae</taxon>
        <taxon>Anoxybacillus</taxon>
    </lineage>
</organism>
<protein>
    <submittedName>
        <fullName evidence="1">N-acylneuraminate cytidylyltransferase</fullName>
    </submittedName>
</protein>
<accession>M8CWH9</accession>
<dbReference type="InterPro" id="IPR050793">
    <property type="entry name" value="CMP-NeuNAc_synthase"/>
</dbReference>
<dbReference type="CDD" id="cd02513">
    <property type="entry name" value="CMP-NeuAc_Synthase"/>
    <property type="match status" value="1"/>
</dbReference>
<proteinExistence type="predicted"/>
<dbReference type="InterPro" id="IPR029044">
    <property type="entry name" value="Nucleotide-diphossugar_trans"/>
</dbReference>
<keyword evidence="1" id="KW-0548">Nucleotidyltransferase</keyword>
<dbReference type="InterPro" id="IPR003329">
    <property type="entry name" value="Cytidylyl_trans"/>
</dbReference>
<comment type="caution">
    <text evidence="1">The sequence shown here is derived from an EMBL/GenBank/DDBJ whole genome shotgun (WGS) entry which is preliminary data.</text>
</comment>
<gene>
    <name evidence="1" type="ORF">H919_08078</name>
</gene>
<name>M8CWH9_9BACL</name>
<sequence>MINDKKVLAIIPARGGSKGIPRKNIIPLKGKPLIAWTIDEAKKSRFLDRIIVSTDDEEIADIAKQWGGEVPFFRPKELAQDDTPGISPILHALSYFTDYEYVVVLQPTSPLRTVGDIDEAISLCEKNKRNFCVSVTESKIIPEWVFFVNEEGVLSPLNSNKQIPYQRQKAKKAYILNGAIYVARINALVGTQSFLTAETIPYIMPSERSVDIDDMDDIAYCEYLIEKWEKKIH</sequence>
<reference evidence="1 2" key="1">
    <citation type="submission" date="2013-03" db="EMBL/GenBank/DDBJ databases">
        <title>Assembly of a new bacterial strain Anoxybacillus flavithermus AK1.</title>
        <authorList>
            <person name="Rajan I."/>
            <person name="PoliReddy D."/>
            <person name="Sugumar T."/>
            <person name="Rathinam K."/>
            <person name="Alqarawi S."/>
            <person name="Khalil A.B."/>
            <person name="Sivakumar N."/>
        </authorList>
    </citation>
    <scope>NUCLEOTIDE SEQUENCE [LARGE SCALE GENOMIC DNA]</scope>
    <source>
        <strain evidence="1 2">AK1</strain>
    </source>
</reference>
<dbReference type="PANTHER" id="PTHR21485:SF6">
    <property type="entry name" value="N-ACYLNEURAMINATE CYTIDYLYLTRANSFERASE-RELATED"/>
    <property type="match status" value="1"/>
</dbReference>